<dbReference type="Proteomes" id="UP000504615">
    <property type="component" value="Unplaced"/>
</dbReference>
<feature type="region of interest" description="Disordered" evidence="1">
    <location>
        <begin position="1"/>
        <end position="50"/>
    </location>
</feature>
<dbReference type="KEGG" id="pbar:105434113"/>
<evidence type="ECO:0000256" key="1">
    <source>
        <dbReference type="SAM" id="MobiDB-lite"/>
    </source>
</evidence>
<dbReference type="OrthoDB" id="6261058at2759"/>
<feature type="compositionally biased region" description="Basic residues" evidence="1">
    <location>
        <begin position="1"/>
        <end position="10"/>
    </location>
</feature>
<organism evidence="2 3">
    <name type="scientific">Pogonomyrmex barbatus</name>
    <name type="common">red harvester ant</name>
    <dbReference type="NCBI Taxonomy" id="144034"/>
    <lineage>
        <taxon>Eukaryota</taxon>
        <taxon>Metazoa</taxon>
        <taxon>Ecdysozoa</taxon>
        <taxon>Arthropoda</taxon>
        <taxon>Hexapoda</taxon>
        <taxon>Insecta</taxon>
        <taxon>Pterygota</taxon>
        <taxon>Neoptera</taxon>
        <taxon>Endopterygota</taxon>
        <taxon>Hymenoptera</taxon>
        <taxon>Apocrita</taxon>
        <taxon>Aculeata</taxon>
        <taxon>Formicoidea</taxon>
        <taxon>Formicidae</taxon>
        <taxon>Myrmicinae</taxon>
        <taxon>Pogonomyrmex</taxon>
    </lineage>
</organism>
<dbReference type="InterPro" id="IPR019034">
    <property type="entry name" value="UPF0390"/>
</dbReference>
<protein>
    <submittedName>
        <fullName evidence="3">Uncharacterized protein LOC105434113</fullName>
    </submittedName>
</protein>
<evidence type="ECO:0000313" key="2">
    <source>
        <dbReference type="Proteomes" id="UP000504615"/>
    </source>
</evidence>
<keyword evidence="2" id="KW-1185">Reference proteome</keyword>
<accession>A0A6I9X5I9</accession>
<dbReference type="Pfam" id="PF09495">
    <property type="entry name" value="DUF2462"/>
    <property type="match status" value="1"/>
</dbReference>
<name>A0A6I9X5I9_9HYME</name>
<proteinExistence type="predicted"/>
<dbReference type="GeneID" id="105434113"/>
<gene>
    <name evidence="3" type="primary">LOC105434113</name>
</gene>
<dbReference type="RefSeq" id="XP_011648023.1">
    <property type="nucleotide sequence ID" value="XM_011649721.2"/>
</dbReference>
<dbReference type="AlphaFoldDB" id="A0A6I9X5I9"/>
<evidence type="ECO:0000313" key="3">
    <source>
        <dbReference type="RefSeq" id="XP_011648023.1"/>
    </source>
</evidence>
<sequence length="90" mass="9996">MAQGKLKVKTKLPASVKTKANKSKAKKSPPIQRRGNAPVQPKKTKLQEAQKLKKIMSKTVNIAVEDELREKALEGRKTLTKKDSSNSTKQ</sequence>
<reference evidence="3" key="1">
    <citation type="submission" date="2025-08" db="UniProtKB">
        <authorList>
            <consortium name="RefSeq"/>
        </authorList>
    </citation>
    <scope>IDENTIFICATION</scope>
</reference>